<evidence type="ECO:0000313" key="3">
    <source>
        <dbReference type="Proteomes" id="UP000225277"/>
    </source>
</evidence>
<organism evidence="2 3">
    <name type="scientific">Ramularia collo-cygni</name>
    <dbReference type="NCBI Taxonomy" id="112498"/>
    <lineage>
        <taxon>Eukaryota</taxon>
        <taxon>Fungi</taxon>
        <taxon>Dikarya</taxon>
        <taxon>Ascomycota</taxon>
        <taxon>Pezizomycotina</taxon>
        <taxon>Dothideomycetes</taxon>
        <taxon>Dothideomycetidae</taxon>
        <taxon>Mycosphaerellales</taxon>
        <taxon>Mycosphaerellaceae</taxon>
        <taxon>Ramularia</taxon>
    </lineage>
</organism>
<gene>
    <name evidence="2" type="ORF">RCC_08710</name>
</gene>
<keyword evidence="1" id="KW-0472">Membrane</keyword>
<dbReference type="EMBL" id="FJUY01000015">
    <property type="protein sequence ID" value="CZT23002.1"/>
    <property type="molecule type" value="Genomic_DNA"/>
</dbReference>
<dbReference type="AlphaFoldDB" id="A0A2D3VD85"/>
<keyword evidence="1" id="KW-1133">Transmembrane helix</keyword>
<protein>
    <submittedName>
        <fullName evidence="2">Uncharacterized protein</fullName>
    </submittedName>
</protein>
<reference evidence="2 3" key="1">
    <citation type="submission" date="2016-03" db="EMBL/GenBank/DDBJ databases">
        <authorList>
            <person name="Ploux O."/>
        </authorList>
    </citation>
    <scope>NUCLEOTIDE SEQUENCE [LARGE SCALE GENOMIC DNA]</scope>
    <source>
        <strain evidence="2 3">URUG2</strain>
    </source>
</reference>
<dbReference type="GeneID" id="35603794"/>
<evidence type="ECO:0000256" key="1">
    <source>
        <dbReference type="SAM" id="Phobius"/>
    </source>
</evidence>
<keyword evidence="1" id="KW-0812">Transmembrane</keyword>
<evidence type="ECO:0000313" key="2">
    <source>
        <dbReference type="EMBL" id="CZT23002.1"/>
    </source>
</evidence>
<feature type="transmembrane region" description="Helical" evidence="1">
    <location>
        <begin position="236"/>
        <end position="257"/>
    </location>
</feature>
<name>A0A2D3VD85_9PEZI</name>
<keyword evidence="3" id="KW-1185">Reference proteome</keyword>
<dbReference type="Proteomes" id="UP000225277">
    <property type="component" value="Unassembled WGS sequence"/>
</dbReference>
<dbReference type="RefSeq" id="XP_023629726.1">
    <property type="nucleotide sequence ID" value="XM_023773958.1"/>
</dbReference>
<accession>A0A2D3VD85</accession>
<proteinExistence type="predicted"/>
<sequence>MGLTGKPYLVIGDSKHRLSPLAWGHANCAYSAKYDYLQHQTAAIAFIALSYPEYAERDIVQTRDPNWSEETHHPFKECNQRIKRLEEDALKIASKSECDVHLSRMENSKILTHPIDREDLPIDDHNFGYCIRQQINHYQFGHVNRKQAVSILIEEAKHHLRLYHAEIRELIHEARKAHSRKWVDQVLLELNLTKDEACNIHLGKVQQAKTVAYGFHERISPFGNQRMVRGKFRKPLRTALVTAAVFTMFTGMAYVLWSY</sequence>